<evidence type="ECO:0000256" key="12">
    <source>
        <dbReference type="ARBA" id="ARBA00023221"/>
    </source>
</evidence>
<sequence length="136" mass="14677">MMNLGAWIPATPLAQWLLLVGAIATLNGLQNLVNPAFSRRVYASKAGEKEASSLAARLFGIWNLTSAMVRLYAAYHMHERGAYMLCLGTFVIAQVHFVSEMLCFGTLALAPGSISPIVVSTCSAAAMIAQFRHYIA</sequence>
<dbReference type="OrthoDB" id="6485510at2759"/>
<evidence type="ECO:0000256" key="8">
    <source>
        <dbReference type="ARBA" id="ARBA00023011"/>
    </source>
</evidence>
<gene>
    <name evidence="14" type="ORF">MSYG_0992</name>
</gene>
<dbReference type="VEuPathDB" id="FungiDB:MSYG_0992"/>
<evidence type="ECO:0000256" key="11">
    <source>
        <dbReference type="ARBA" id="ARBA00023166"/>
    </source>
</evidence>
<evidence type="ECO:0000256" key="13">
    <source>
        <dbReference type="SAM" id="Phobius"/>
    </source>
</evidence>
<feature type="transmembrane region" description="Helical" evidence="13">
    <location>
        <begin position="85"/>
        <end position="108"/>
    </location>
</feature>
<dbReference type="GO" id="GO:0016126">
    <property type="term" value="P:sterol biosynthetic process"/>
    <property type="evidence" value="ECO:0007669"/>
    <property type="project" value="UniProtKB-KW"/>
</dbReference>
<keyword evidence="12" id="KW-0753">Steroid metabolism</keyword>
<comment type="similarity">
    <text evidence="2">Belongs to the ERG28 family.</text>
</comment>
<keyword evidence="4 13" id="KW-0812">Transmembrane</keyword>
<dbReference type="GO" id="GO:0005789">
    <property type="term" value="C:endoplasmic reticulum membrane"/>
    <property type="evidence" value="ECO:0007669"/>
    <property type="project" value="UniProtKB-SubCell"/>
</dbReference>
<accession>A0A1M8A3A2</accession>
<dbReference type="OMA" id="AYAAFHI"/>
<keyword evidence="3" id="KW-0444">Lipid biosynthesis</keyword>
<evidence type="ECO:0000256" key="5">
    <source>
        <dbReference type="ARBA" id="ARBA00022824"/>
    </source>
</evidence>
<reference evidence="15" key="1">
    <citation type="journal article" date="2017" name="Nucleic Acids Res.">
        <title>Proteogenomics produces comprehensive and highly accurate protein-coding gene annotation in a complete genome assembly of Malassezia sympodialis.</title>
        <authorList>
            <person name="Zhu Y."/>
            <person name="Engstroem P.G."/>
            <person name="Tellgren-Roth C."/>
            <person name="Baudo C.D."/>
            <person name="Kennell J.C."/>
            <person name="Sun S."/>
            <person name="Billmyre R.B."/>
            <person name="Schroeder M.S."/>
            <person name="Andersson A."/>
            <person name="Holm T."/>
            <person name="Sigurgeirsson B."/>
            <person name="Wu G."/>
            <person name="Sankaranarayanan S.R."/>
            <person name="Siddharthan R."/>
            <person name="Sanyal K."/>
            <person name="Lundeberg J."/>
            <person name="Nystedt B."/>
            <person name="Boekhout T."/>
            <person name="Dawson T.L. Jr."/>
            <person name="Heitman J."/>
            <person name="Scheynius A."/>
            <person name="Lehtioe J."/>
        </authorList>
    </citation>
    <scope>NUCLEOTIDE SEQUENCE [LARGE SCALE GENOMIC DNA]</scope>
    <source>
        <strain evidence="15">ATCC 42132</strain>
    </source>
</reference>
<name>A0A1M8A3A2_MALS4</name>
<keyword evidence="15" id="KW-1185">Reference proteome</keyword>
<evidence type="ECO:0000256" key="7">
    <source>
        <dbReference type="ARBA" id="ARBA00022989"/>
    </source>
</evidence>
<dbReference type="EMBL" id="LT671822">
    <property type="protein sequence ID" value="SHO76654.1"/>
    <property type="molecule type" value="Genomic_DNA"/>
</dbReference>
<keyword evidence="11" id="KW-1207">Sterol metabolism</keyword>
<evidence type="ECO:0000256" key="10">
    <source>
        <dbReference type="ARBA" id="ARBA00023136"/>
    </source>
</evidence>
<evidence type="ECO:0000256" key="2">
    <source>
        <dbReference type="ARBA" id="ARBA00005377"/>
    </source>
</evidence>
<organism evidence="14 15">
    <name type="scientific">Malassezia sympodialis (strain ATCC 42132)</name>
    <name type="common">Atopic eczema-associated yeast</name>
    <dbReference type="NCBI Taxonomy" id="1230383"/>
    <lineage>
        <taxon>Eukaryota</taxon>
        <taxon>Fungi</taxon>
        <taxon>Dikarya</taxon>
        <taxon>Basidiomycota</taxon>
        <taxon>Ustilaginomycotina</taxon>
        <taxon>Malasseziomycetes</taxon>
        <taxon>Malasseziales</taxon>
        <taxon>Malasseziaceae</taxon>
        <taxon>Malassezia</taxon>
    </lineage>
</organism>
<keyword evidence="7 13" id="KW-1133">Transmembrane helix</keyword>
<proteinExistence type="inferred from homology"/>
<evidence type="ECO:0000256" key="6">
    <source>
        <dbReference type="ARBA" id="ARBA00022955"/>
    </source>
</evidence>
<dbReference type="GO" id="GO:0030674">
    <property type="term" value="F:protein-macromolecule adaptor activity"/>
    <property type="evidence" value="ECO:0007669"/>
    <property type="project" value="TreeGrafter"/>
</dbReference>
<comment type="subcellular location">
    <subcellularLocation>
        <location evidence="1">Endoplasmic reticulum membrane</location>
        <topology evidence="1">Multi-pass membrane protein</topology>
    </subcellularLocation>
</comment>
<dbReference type="InterPro" id="IPR005352">
    <property type="entry name" value="Erg28"/>
</dbReference>
<dbReference type="AlphaFoldDB" id="A0A1M8A3A2"/>
<evidence type="ECO:0000313" key="14">
    <source>
        <dbReference type="EMBL" id="SHO76654.1"/>
    </source>
</evidence>
<evidence type="ECO:0000313" key="15">
    <source>
        <dbReference type="Proteomes" id="UP000186303"/>
    </source>
</evidence>
<evidence type="ECO:0000256" key="9">
    <source>
        <dbReference type="ARBA" id="ARBA00023098"/>
    </source>
</evidence>
<dbReference type="Proteomes" id="UP000186303">
    <property type="component" value="Chromosome 2"/>
</dbReference>
<dbReference type="PANTHER" id="PTHR15451:SF19">
    <property type="entry name" value="ERGOSTEROL BIOSYNTHETIC PROTEIN 28 HOMOLOG"/>
    <property type="match status" value="1"/>
</dbReference>
<feature type="transmembrane region" description="Helical" evidence="13">
    <location>
        <begin position="114"/>
        <end position="135"/>
    </location>
</feature>
<keyword evidence="6" id="KW-0752">Steroid biosynthesis</keyword>
<keyword evidence="10 13" id="KW-0472">Membrane</keyword>
<dbReference type="PANTHER" id="PTHR15451">
    <property type="entry name" value="ERGOSTEROL BIOSYNTHETIC PROTEIN 28-RELATED"/>
    <property type="match status" value="1"/>
</dbReference>
<evidence type="ECO:0000256" key="1">
    <source>
        <dbReference type="ARBA" id="ARBA00004477"/>
    </source>
</evidence>
<protein>
    <submittedName>
        <fullName evidence="14">Similar to S.cerevisiae protein ERG28 (Endoplasmic reticulum membrane protein)</fullName>
    </submittedName>
</protein>
<keyword evidence="9" id="KW-0443">Lipid metabolism</keyword>
<evidence type="ECO:0000256" key="3">
    <source>
        <dbReference type="ARBA" id="ARBA00022516"/>
    </source>
</evidence>
<keyword evidence="5" id="KW-0256">Endoplasmic reticulum</keyword>
<dbReference type="STRING" id="1230383.A0A1M8A3A2"/>
<keyword evidence="8" id="KW-0756">Sterol biosynthesis</keyword>
<evidence type="ECO:0000256" key="4">
    <source>
        <dbReference type="ARBA" id="ARBA00022692"/>
    </source>
</evidence>
<dbReference type="Pfam" id="PF03694">
    <property type="entry name" value="Erg28"/>
    <property type="match status" value="1"/>
</dbReference>